<dbReference type="Proteomes" id="UP000789901">
    <property type="component" value="Unassembled WGS sequence"/>
</dbReference>
<comment type="caution">
    <text evidence="1">The sequence shown here is derived from an EMBL/GenBank/DDBJ whole genome shotgun (WGS) entry which is preliminary data.</text>
</comment>
<gene>
    <name evidence="1" type="ORF">GMARGA_LOCUS16015</name>
</gene>
<evidence type="ECO:0000313" key="2">
    <source>
        <dbReference type="Proteomes" id="UP000789901"/>
    </source>
</evidence>
<accession>A0ABN7V9V9</accession>
<keyword evidence="2" id="KW-1185">Reference proteome</keyword>
<dbReference type="EMBL" id="CAJVQB010011387">
    <property type="protein sequence ID" value="CAG8747337.1"/>
    <property type="molecule type" value="Genomic_DNA"/>
</dbReference>
<feature type="non-terminal residue" evidence="1">
    <location>
        <position position="1"/>
    </location>
</feature>
<sequence>FGSGELVPQESESIVFWQISYHSSVDCDCFVIFTGIICD</sequence>
<name>A0ABN7V9V9_GIGMA</name>
<organism evidence="1 2">
    <name type="scientific">Gigaspora margarita</name>
    <dbReference type="NCBI Taxonomy" id="4874"/>
    <lineage>
        <taxon>Eukaryota</taxon>
        <taxon>Fungi</taxon>
        <taxon>Fungi incertae sedis</taxon>
        <taxon>Mucoromycota</taxon>
        <taxon>Glomeromycotina</taxon>
        <taxon>Glomeromycetes</taxon>
        <taxon>Diversisporales</taxon>
        <taxon>Gigasporaceae</taxon>
        <taxon>Gigaspora</taxon>
    </lineage>
</organism>
<evidence type="ECO:0000313" key="1">
    <source>
        <dbReference type="EMBL" id="CAG8747337.1"/>
    </source>
</evidence>
<protein>
    <submittedName>
        <fullName evidence="1">42654_t:CDS:1</fullName>
    </submittedName>
</protein>
<proteinExistence type="predicted"/>
<reference evidence="1 2" key="1">
    <citation type="submission" date="2021-06" db="EMBL/GenBank/DDBJ databases">
        <authorList>
            <person name="Kallberg Y."/>
            <person name="Tangrot J."/>
            <person name="Rosling A."/>
        </authorList>
    </citation>
    <scope>NUCLEOTIDE SEQUENCE [LARGE SCALE GENOMIC DNA]</scope>
    <source>
        <strain evidence="1 2">120-4 pot B 10/14</strain>
    </source>
</reference>